<gene>
    <name evidence="3" type="ORF">GCM10025876_09770</name>
</gene>
<evidence type="ECO:0000256" key="1">
    <source>
        <dbReference type="SAM" id="MobiDB-lite"/>
    </source>
</evidence>
<sequence>MNARASKDSAAVKAPMSNKKFLTIWIPVVAFITILLIVANMALVIAGGWVASQFGSGTYTFTNSEESEGWDTDYYESEYSDIDERRRRARPRLGDRRRRHRPGEERGRCSPARLVLAGDHAGPRRG</sequence>
<accession>A0ABQ6IDF6</accession>
<comment type="caution">
    <text evidence="3">The sequence shown here is derived from an EMBL/GenBank/DDBJ whole genome shotgun (WGS) entry which is preliminary data.</text>
</comment>
<protein>
    <submittedName>
        <fullName evidence="3">Uncharacterized protein</fullName>
    </submittedName>
</protein>
<name>A0ABQ6IDF6_9MICO</name>
<keyword evidence="4" id="KW-1185">Reference proteome</keyword>
<keyword evidence="2" id="KW-0472">Membrane</keyword>
<organism evidence="3 4">
    <name type="scientific">Demequina litorisediminis</name>
    <dbReference type="NCBI Taxonomy" id="1849022"/>
    <lineage>
        <taxon>Bacteria</taxon>
        <taxon>Bacillati</taxon>
        <taxon>Actinomycetota</taxon>
        <taxon>Actinomycetes</taxon>
        <taxon>Micrococcales</taxon>
        <taxon>Demequinaceae</taxon>
        <taxon>Demequina</taxon>
    </lineage>
</organism>
<dbReference type="RefSeq" id="WP_284327599.1">
    <property type="nucleotide sequence ID" value="NZ_BSUN01000001.1"/>
</dbReference>
<reference evidence="4" key="1">
    <citation type="journal article" date="2019" name="Int. J. Syst. Evol. Microbiol.">
        <title>The Global Catalogue of Microorganisms (GCM) 10K type strain sequencing project: providing services to taxonomists for standard genome sequencing and annotation.</title>
        <authorList>
            <consortium name="The Broad Institute Genomics Platform"/>
            <consortium name="The Broad Institute Genome Sequencing Center for Infectious Disease"/>
            <person name="Wu L."/>
            <person name="Ma J."/>
        </authorList>
    </citation>
    <scope>NUCLEOTIDE SEQUENCE [LARGE SCALE GENOMIC DNA]</scope>
    <source>
        <strain evidence="4">NBRC 112299</strain>
    </source>
</reference>
<feature type="compositionally biased region" description="Basic residues" evidence="1">
    <location>
        <begin position="88"/>
        <end position="101"/>
    </location>
</feature>
<feature type="region of interest" description="Disordered" evidence="1">
    <location>
        <begin position="88"/>
        <end position="126"/>
    </location>
</feature>
<feature type="transmembrane region" description="Helical" evidence="2">
    <location>
        <begin position="21"/>
        <end position="50"/>
    </location>
</feature>
<evidence type="ECO:0000256" key="2">
    <source>
        <dbReference type="SAM" id="Phobius"/>
    </source>
</evidence>
<proteinExistence type="predicted"/>
<keyword evidence="2" id="KW-0812">Transmembrane</keyword>
<evidence type="ECO:0000313" key="4">
    <source>
        <dbReference type="Proteomes" id="UP001157125"/>
    </source>
</evidence>
<evidence type="ECO:0000313" key="3">
    <source>
        <dbReference type="EMBL" id="GMA34773.1"/>
    </source>
</evidence>
<dbReference type="Proteomes" id="UP001157125">
    <property type="component" value="Unassembled WGS sequence"/>
</dbReference>
<dbReference type="EMBL" id="BSUN01000001">
    <property type="protein sequence ID" value="GMA34773.1"/>
    <property type="molecule type" value="Genomic_DNA"/>
</dbReference>
<keyword evidence="2" id="KW-1133">Transmembrane helix</keyword>